<reference evidence="1" key="1">
    <citation type="submission" date="2021-05" db="EMBL/GenBank/DDBJ databases">
        <authorList>
            <person name="Pan Q."/>
            <person name="Jouanno E."/>
            <person name="Zahm M."/>
            <person name="Klopp C."/>
            <person name="Cabau C."/>
            <person name="Louis A."/>
            <person name="Berthelot C."/>
            <person name="Parey E."/>
            <person name="Roest Crollius H."/>
            <person name="Montfort J."/>
            <person name="Robinson-Rechavi M."/>
            <person name="Bouchez O."/>
            <person name="Lampietro C."/>
            <person name="Lopez Roques C."/>
            <person name="Donnadieu C."/>
            <person name="Postlethwait J."/>
            <person name="Bobe J."/>
            <person name="Dillon D."/>
            <person name="Chandos A."/>
            <person name="von Hippel F."/>
            <person name="Guiguen Y."/>
        </authorList>
    </citation>
    <scope>NUCLEOTIDE SEQUENCE</scope>
    <source>
        <strain evidence="1">YG-Jan2019</strain>
    </source>
</reference>
<dbReference type="Proteomes" id="UP001157502">
    <property type="component" value="Chromosome 4"/>
</dbReference>
<gene>
    <name evidence="1" type="ORF">DPEC_G00050310</name>
</gene>
<organism evidence="1 2">
    <name type="scientific">Dallia pectoralis</name>
    <name type="common">Alaska blackfish</name>
    <dbReference type="NCBI Taxonomy" id="75939"/>
    <lineage>
        <taxon>Eukaryota</taxon>
        <taxon>Metazoa</taxon>
        <taxon>Chordata</taxon>
        <taxon>Craniata</taxon>
        <taxon>Vertebrata</taxon>
        <taxon>Euteleostomi</taxon>
        <taxon>Actinopterygii</taxon>
        <taxon>Neopterygii</taxon>
        <taxon>Teleostei</taxon>
        <taxon>Protacanthopterygii</taxon>
        <taxon>Esociformes</taxon>
        <taxon>Umbridae</taxon>
        <taxon>Dallia</taxon>
    </lineage>
</organism>
<protein>
    <submittedName>
        <fullName evidence="1">Uncharacterized protein</fullName>
    </submittedName>
</protein>
<sequence length="735" mass="79506">MDQKKQDFAKTGKYMCKRRPDQSWARCDDCFQWRKLTDGIDCHLLPDSWFCRINPDPEFRSCITGKNYDQTYLKERAESHKRNQQAAVPTTLAACSLSTSPALLTSTALSTPLRMKITLGPNAECVTKRQRVNDSLQNNLITTTMPVTINPVIIYVDDITDDNNIVRLTTKRDTPSSGPQSVGPLSDDITDDDDIVILETSSTPIPKKPTFDLAKLKSESPAGKTLTGNGNIETNCIVTSSMNTATTATNSSAAITSSGLVSIAIQTDIRKEVKDEKEEERKKEERKRTITERDTPSVGPPSVGLSSVGPTSVGLSSVGPTSVGPTSVGLSSVGPTSVGLSSVGPTSVGLSSVGPSSVGPSSVAPHFASPTSVARPSASPTSVCPLSVGPSSVGTPSVSPTSFGPPFVIATSVDPSSASPTSVGTSSAGTFFVGLSSAGTSSAGTSSAGPSSVGTSSSGPSTLHSSSAGPLTSGPSTTGPSDHPIINLSDAQEQQDKLMELLQSTAHERDQSKEQVQKLCRKIHDLQVRIREERKKEEERETMTTKRDTPSAGPSSAGPSDRPVINLSDAQEQQDKLMELLQSTAHERDQSKKQVQKLTCQVHDLEVRMKEFSQGGVKRVLCHQACQTREMEGGEQSEGPEVSNPLAVQVKTLLQDLCSANSERETLRAQVQTMEDERGNLWSRCETLQRDVVALRKEKQEWEKEKQEIREKEKQEREEWEEWDRKNLRDRYSGW</sequence>
<name>A0ACC2HAY2_DALPE</name>
<dbReference type="EMBL" id="CM055731">
    <property type="protein sequence ID" value="KAJ8013151.1"/>
    <property type="molecule type" value="Genomic_DNA"/>
</dbReference>
<proteinExistence type="predicted"/>
<evidence type="ECO:0000313" key="1">
    <source>
        <dbReference type="EMBL" id="KAJ8013151.1"/>
    </source>
</evidence>
<comment type="caution">
    <text evidence="1">The sequence shown here is derived from an EMBL/GenBank/DDBJ whole genome shotgun (WGS) entry which is preliminary data.</text>
</comment>
<evidence type="ECO:0000313" key="2">
    <source>
        <dbReference type="Proteomes" id="UP001157502"/>
    </source>
</evidence>
<accession>A0ACC2HAY2</accession>
<keyword evidence="2" id="KW-1185">Reference proteome</keyword>